<dbReference type="InterPro" id="IPR012178">
    <property type="entry name" value="RFC1"/>
</dbReference>
<evidence type="ECO:0000256" key="1">
    <source>
        <dbReference type="ARBA" id="ARBA00004123"/>
    </source>
</evidence>
<feature type="compositionally biased region" description="Basic residues" evidence="10">
    <location>
        <begin position="195"/>
        <end position="209"/>
    </location>
</feature>
<dbReference type="Pfam" id="PF00533">
    <property type="entry name" value="BRCT"/>
    <property type="match status" value="1"/>
</dbReference>
<sequence length="1046" mass="116294">MTMMSWRSKTKKSTPKKPPSKKAKREPTPEGEAVSTLEFFSSKNKPKRSEPTKTRKPAESSLKPTPEKTLAKANGKTATPAANGKSVGRPKPATHAEKDHDEFPDDHLDGAEDIFADDFKGTARRSKDEYIEVPASDDDELPIALPRRATPKKPTKQQKKLQDDDDFDPEDDDVDMKDVEAQYDLVEPDEERASKSKPKKSRGVSRKRKTPELDEDGEEEKPKRGRPKKATETNSPAKKKVKKEDAEDANVQAIYDSIQTVRAPTPPPKDPDAKFNWRANMGRGEAAPTGDDLEMPSGSEACLAGLNFVFTGVLQHWGRTQAQELVKRHGGKVTMAPSRNTNFVVLGTEAGPSKLEKIRVMKIKTIDEHGLIDLISKLSASGHVGDSKAQAAYKEKQRKEEENIKKQAAEIDEQERRLKAHKVSADSKAASAALAAANNTADPVVDSRLWTTKYAPTSINQICGNKSTVEKLQRWLQRFPKSQKTGFKLAGPDGSGVFRAVMLHGPPGIGKTTAAHLVAKLEGYDIVESNASDTRSKKLVEEGLRGVLSTTSLHGYFAGDGKKVEASKKKLVLIMDEVDGMSAGDRGGVGALAAVCKKSEIPMILICNERRQPKMKPFDYVTYDLPFRRPTVDQIRSRIMTIVYREGLKMPAPVINALIEGSHADIRQVVNMVSTAKLDQEAMDFSKGREMSKAWEKHIILKPWDITSKILGGGMFAPSSKATLNDKIELYFNDHEFSPLMLQENYLGTNPILALQYGGKEKNLKMMELVSEAADSISDGDLVDRMIHGSEQHWSLMPTHAVFSFVRPASFVAGSMAGHQTRFTSWLGKNSSQQKLTRMIKEIQGHMRLRSSGDRHEIRQQYIPVLWAEMVKKLEEEGKEAVPEIIELMDSYFLTKDDFDAIMELGVGRMDQEKVKIQTQAKATFTRLYNLQSHPLPFMKASNVIAPRKATKEKPDLEEAIDESDEEEVVEEIKEDDEDVDISKDKYVKQPKKKGAAKKSQSSIPKGKKRAAEDDDDDDDESEEDVKPKRRSKGKAATGRGRGKKA</sequence>
<evidence type="ECO:0000256" key="9">
    <source>
        <dbReference type="SAM" id="Coils"/>
    </source>
</evidence>
<dbReference type="InterPro" id="IPR003593">
    <property type="entry name" value="AAA+_ATPase"/>
</dbReference>
<dbReference type="GO" id="GO:0003689">
    <property type="term" value="F:DNA clamp loader activity"/>
    <property type="evidence" value="ECO:0007669"/>
    <property type="project" value="UniProtKB-UniRule"/>
</dbReference>
<dbReference type="GO" id="GO:0006271">
    <property type="term" value="P:DNA strand elongation involved in DNA replication"/>
    <property type="evidence" value="ECO:0007669"/>
    <property type="project" value="UniProtKB-ARBA"/>
</dbReference>
<feature type="compositionally biased region" description="Basic and acidic residues" evidence="10">
    <location>
        <begin position="47"/>
        <end position="58"/>
    </location>
</feature>
<dbReference type="InterPro" id="IPR003959">
    <property type="entry name" value="ATPase_AAA_core"/>
</dbReference>
<dbReference type="FunFam" id="3.40.50.300:FF:000395">
    <property type="entry name" value="Replication factor C subunit 1"/>
    <property type="match status" value="1"/>
</dbReference>
<dbReference type="AlphaFoldDB" id="A0A9P4MYR0"/>
<evidence type="ECO:0000256" key="10">
    <source>
        <dbReference type="SAM" id="MobiDB-lite"/>
    </source>
</evidence>
<evidence type="ECO:0000313" key="12">
    <source>
        <dbReference type="EMBL" id="KAF2258763.1"/>
    </source>
</evidence>
<dbReference type="GO" id="GO:0006281">
    <property type="term" value="P:DNA repair"/>
    <property type="evidence" value="ECO:0007669"/>
    <property type="project" value="InterPro"/>
</dbReference>
<dbReference type="SUPFAM" id="SSF52113">
    <property type="entry name" value="BRCT domain"/>
    <property type="match status" value="1"/>
</dbReference>
<feature type="compositionally biased region" description="Acidic residues" evidence="10">
    <location>
        <begin position="1013"/>
        <end position="1024"/>
    </location>
</feature>
<feature type="region of interest" description="Disordered" evidence="10">
    <location>
        <begin position="1"/>
        <end position="246"/>
    </location>
</feature>
<dbReference type="GO" id="GO:0003677">
    <property type="term" value="F:DNA binding"/>
    <property type="evidence" value="ECO:0007669"/>
    <property type="project" value="InterPro"/>
</dbReference>
<gene>
    <name evidence="12" type="ORF">CC78DRAFT_97941</name>
</gene>
<feature type="compositionally biased region" description="Basic residues" evidence="10">
    <location>
        <begin position="149"/>
        <end position="159"/>
    </location>
</feature>
<dbReference type="GO" id="GO:0005663">
    <property type="term" value="C:DNA replication factor C complex"/>
    <property type="evidence" value="ECO:0007669"/>
    <property type="project" value="InterPro"/>
</dbReference>
<keyword evidence="7 8" id="KW-0539">Nucleus</keyword>
<feature type="compositionally biased region" description="Acidic residues" evidence="10">
    <location>
        <begin position="163"/>
        <end position="175"/>
    </location>
</feature>
<dbReference type="FunFam" id="1.10.8.60:FF:000021">
    <property type="entry name" value="Replication factor C subunit 1"/>
    <property type="match status" value="1"/>
</dbReference>
<dbReference type="Pfam" id="PF00004">
    <property type="entry name" value="AAA"/>
    <property type="match status" value="1"/>
</dbReference>
<protein>
    <recommendedName>
        <fullName evidence="3 8">Replication factor C subunit 1</fullName>
    </recommendedName>
</protein>
<dbReference type="GO" id="GO:0016887">
    <property type="term" value="F:ATP hydrolysis activity"/>
    <property type="evidence" value="ECO:0007669"/>
    <property type="project" value="InterPro"/>
</dbReference>
<evidence type="ECO:0000313" key="13">
    <source>
        <dbReference type="Proteomes" id="UP000800093"/>
    </source>
</evidence>
<feature type="compositionally biased region" description="Basic residues" evidence="10">
    <location>
        <begin position="8"/>
        <end position="24"/>
    </location>
</feature>
<keyword evidence="9" id="KW-0175">Coiled coil</keyword>
<dbReference type="Pfam" id="PF08519">
    <property type="entry name" value="RFC1"/>
    <property type="match status" value="1"/>
</dbReference>
<feature type="domain" description="BRCT" evidence="11">
    <location>
        <begin position="298"/>
        <end position="377"/>
    </location>
</feature>
<organism evidence="12 13">
    <name type="scientific">Lojkania enalia</name>
    <dbReference type="NCBI Taxonomy" id="147567"/>
    <lineage>
        <taxon>Eukaryota</taxon>
        <taxon>Fungi</taxon>
        <taxon>Dikarya</taxon>
        <taxon>Ascomycota</taxon>
        <taxon>Pezizomycotina</taxon>
        <taxon>Dothideomycetes</taxon>
        <taxon>Pleosporomycetidae</taxon>
        <taxon>Pleosporales</taxon>
        <taxon>Pleosporales incertae sedis</taxon>
        <taxon>Lojkania</taxon>
    </lineage>
</organism>
<evidence type="ECO:0000256" key="6">
    <source>
        <dbReference type="ARBA" id="ARBA00022840"/>
    </source>
</evidence>
<dbReference type="CDD" id="cd00009">
    <property type="entry name" value="AAA"/>
    <property type="match status" value="1"/>
</dbReference>
<keyword evidence="5 8" id="KW-0547">Nucleotide-binding</keyword>
<dbReference type="FunFam" id="1.20.272.10:FF:000005">
    <property type="entry name" value="Replication factor C subunit 1"/>
    <property type="match status" value="1"/>
</dbReference>
<dbReference type="PROSITE" id="PS50172">
    <property type="entry name" value="BRCT"/>
    <property type="match status" value="1"/>
</dbReference>
<evidence type="ECO:0000256" key="4">
    <source>
        <dbReference type="ARBA" id="ARBA00022705"/>
    </source>
</evidence>
<dbReference type="PANTHER" id="PTHR23389">
    <property type="entry name" value="CHROMOSOME TRANSMISSION FIDELITY FACTOR 18"/>
    <property type="match status" value="1"/>
</dbReference>
<evidence type="ECO:0000259" key="11">
    <source>
        <dbReference type="PROSITE" id="PS50172"/>
    </source>
</evidence>
<feature type="compositionally biased region" description="Basic and acidic residues" evidence="10">
    <location>
        <begin position="94"/>
        <end position="110"/>
    </location>
</feature>
<feature type="region of interest" description="Disordered" evidence="10">
    <location>
        <begin position="947"/>
        <end position="1046"/>
    </location>
</feature>
<evidence type="ECO:0000256" key="8">
    <source>
        <dbReference type="PIRNR" id="PIRNR036578"/>
    </source>
</evidence>
<dbReference type="SMART" id="SM00382">
    <property type="entry name" value="AAA"/>
    <property type="match status" value="1"/>
</dbReference>
<dbReference type="EMBL" id="ML986741">
    <property type="protein sequence ID" value="KAF2258763.1"/>
    <property type="molecule type" value="Genomic_DNA"/>
</dbReference>
<dbReference type="Pfam" id="PF25361">
    <property type="entry name" value="AAA_lid_RFC1"/>
    <property type="match status" value="1"/>
</dbReference>
<name>A0A9P4MYR0_9PLEO</name>
<dbReference type="Gene3D" id="1.10.8.60">
    <property type="match status" value="1"/>
</dbReference>
<dbReference type="CDD" id="cd18140">
    <property type="entry name" value="HLD_clamp_RFC"/>
    <property type="match status" value="1"/>
</dbReference>
<dbReference type="Gene3D" id="3.40.50.10190">
    <property type="entry name" value="BRCT domain"/>
    <property type="match status" value="1"/>
</dbReference>
<dbReference type="Gene3D" id="3.40.50.300">
    <property type="entry name" value="P-loop containing nucleotide triphosphate hydrolases"/>
    <property type="match status" value="1"/>
</dbReference>
<keyword evidence="4 8" id="KW-0235">DNA replication</keyword>
<evidence type="ECO:0000256" key="2">
    <source>
        <dbReference type="ARBA" id="ARBA00006116"/>
    </source>
</evidence>
<dbReference type="SUPFAM" id="SSF48019">
    <property type="entry name" value="post-AAA+ oligomerization domain-like"/>
    <property type="match status" value="1"/>
</dbReference>
<dbReference type="InterPro" id="IPR027417">
    <property type="entry name" value="P-loop_NTPase"/>
</dbReference>
<evidence type="ECO:0000256" key="7">
    <source>
        <dbReference type="ARBA" id="ARBA00023242"/>
    </source>
</evidence>
<keyword evidence="6 8" id="KW-0067">ATP-binding</keyword>
<evidence type="ECO:0000256" key="5">
    <source>
        <dbReference type="ARBA" id="ARBA00022741"/>
    </source>
</evidence>
<dbReference type="SUPFAM" id="SSF52540">
    <property type="entry name" value="P-loop containing nucleoside triphosphate hydrolases"/>
    <property type="match status" value="1"/>
</dbReference>
<accession>A0A9P4MYR0</accession>
<dbReference type="InterPro" id="IPR013725">
    <property type="entry name" value="DNA_replication_fac_RFC1_C"/>
</dbReference>
<comment type="similarity">
    <text evidence="2 8">Belongs to the activator 1 large subunit family.</text>
</comment>
<dbReference type="InterPro" id="IPR047854">
    <property type="entry name" value="RFC_lid"/>
</dbReference>
<dbReference type="InterPro" id="IPR008921">
    <property type="entry name" value="DNA_pol3_clamp-load_cplx_C"/>
</dbReference>
<comment type="caution">
    <text evidence="12">The sequence shown here is derived from an EMBL/GenBank/DDBJ whole genome shotgun (WGS) entry which is preliminary data.</text>
</comment>
<proteinExistence type="inferred from homology"/>
<dbReference type="Gene3D" id="1.20.272.10">
    <property type="match status" value="1"/>
</dbReference>
<dbReference type="PIRSF" id="PIRSF036578">
    <property type="entry name" value="RFC1"/>
    <property type="match status" value="1"/>
</dbReference>
<dbReference type="InterPro" id="IPR036420">
    <property type="entry name" value="BRCT_dom_sf"/>
</dbReference>
<dbReference type="PANTHER" id="PTHR23389:SF6">
    <property type="entry name" value="REPLICATION FACTOR C SUBUNIT 1"/>
    <property type="match status" value="1"/>
</dbReference>
<dbReference type="GO" id="GO:0005634">
    <property type="term" value="C:nucleus"/>
    <property type="evidence" value="ECO:0007669"/>
    <property type="project" value="UniProtKB-SubCell"/>
</dbReference>
<dbReference type="Proteomes" id="UP000800093">
    <property type="component" value="Unassembled WGS sequence"/>
</dbReference>
<dbReference type="OrthoDB" id="446168at2759"/>
<comment type="subcellular location">
    <subcellularLocation>
        <location evidence="1 8">Nucleus</location>
    </subcellularLocation>
</comment>
<feature type="compositionally biased region" description="Acidic residues" evidence="10">
    <location>
        <begin position="958"/>
        <end position="980"/>
    </location>
</feature>
<keyword evidence="13" id="KW-1185">Reference proteome</keyword>
<evidence type="ECO:0000256" key="3">
    <source>
        <dbReference type="ARBA" id="ARBA00020401"/>
    </source>
</evidence>
<dbReference type="SMART" id="SM00292">
    <property type="entry name" value="BRCT"/>
    <property type="match status" value="1"/>
</dbReference>
<reference evidence="13" key="1">
    <citation type="journal article" date="2020" name="Stud. Mycol.">
        <title>101 Dothideomycetes genomes: A test case for predicting lifestyles and emergence of pathogens.</title>
        <authorList>
            <person name="Haridas S."/>
            <person name="Albert R."/>
            <person name="Binder M."/>
            <person name="Bloem J."/>
            <person name="LaButti K."/>
            <person name="Salamov A."/>
            <person name="Andreopoulos B."/>
            <person name="Baker S."/>
            <person name="Barry K."/>
            <person name="Bills G."/>
            <person name="Bluhm B."/>
            <person name="Cannon C."/>
            <person name="Castanera R."/>
            <person name="Culley D."/>
            <person name="Daum C."/>
            <person name="Ezra D."/>
            <person name="Gonzalez J."/>
            <person name="Henrissat B."/>
            <person name="Kuo A."/>
            <person name="Liang C."/>
            <person name="Lipzen A."/>
            <person name="Lutzoni F."/>
            <person name="Magnuson J."/>
            <person name="Mondo S."/>
            <person name="Nolan M."/>
            <person name="Ohm R."/>
            <person name="Pangilinan J."/>
            <person name="Park H.-J."/>
            <person name="Ramirez L."/>
            <person name="Alfaro M."/>
            <person name="Sun H."/>
            <person name="Tritt A."/>
            <person name="Yoshinaga Y."/>
            <person name="Zwiers L.-H."/>
            <person name="Turgeon B."/>
            <person name="Goodwin S."/>
            <person name="Spatafora J."/>
            <person name="Crous P."/>
            <person name="Grigoriev I."/>
        </authorList>
    </citation>
    <scope>NUCLEOTIDE SEQUENCE [LARGE SCALE GENOMIC DNA]</scope>
    <source>
        <strain evidence="13">CBS 304.66</strain>
    </source>
</reference>
<dbReference type="GO" id="GO:0005524">
    <property type="term" value="F:ATP binding"/>
    <property type="evidence" value="ECO:0007669"/>
    <property type="project" value="UniProtKB-UniRule"/>
</dbReference>
<feature type="coiled-coil region" evidence="9">
    <location>
        <begin position="394"/>
        <end position="424"/>
    </location>
</feature>
<feature type="compositionally biased region" description="Basic and acidic residues" evidence="10">
    <location>
        <begin position="117"/>
        <end position="130"/>
    </location>
</feature>
<dbReference type="InterPro" id="IPR001357">
    <property type="entry name" value="BRCT_dom"/>
</dbReference>